<evidence type="ECO:0000313" key="1">
    <source>
        <dbReference type="EMBL" id="KAB2582116.1"/>
    </source>
</evidence>
<protein>
    <submittedName>
        <fullName evidence="1">Uncharacterized protein</fullName>
    </submittedName>
</protein>
<name>A0A5N5DWM7_RHOER</name>
<sequence>MSADFDRRSFHQLPLHGRRSKLARFVVQASMVNETRPYAIPVMMMTKFGPTSMTLPVSDGVTARIGLVPLPTYDLTQ</sequence>
<gene>
    <name evidence="1" type="ORF">BS297_27230</name>
</gene>
<evidence type="ECO:0000313" key="2">
    <source>
        <dbReference type="Proteomes" id="UP000325576"/>
    </source>
</evidence>
<dbReference type="EMBL" id="MRBO01000731">
    <property type="protein sequence ID" value="KAB2582116.1"/>
    <property type="molecule type" value="Genomic_DNA"/>
</dbReference>
<accession>A0A5N5DWM7</accession>
<organism evidence="1 2">
    <name type="scientific">Rhodococcus erythropolis</name>
    <name type="common">Arthrobacter picolinophilus</name>
    <dbReference type="NCBI Taxonomy" id="1833"/>
    <lineage>
        <taxon>Bacteria</taxon>
        <taxon>Bacillati</taxon>
        <taxon>Actinomycetota</taxon>
        <taxon>Actinomycetes</taxon>
        <taxon>Mycobacteriales</taxon>
        <taxon>Nocardiaceae</taxon>
        <taxon>Rhodococcus</taxon>
        <taxon>Rhodococcus erythropolis group</taxon>
    </lineage>
</organism>
<proteinExistence type="predicted"/>
<comment type="caution">
    <text evidence="1">The sequence shown here is derived from an EMBL/GenBank/DDBJ whole genome shotgun (WGS) entry which is preliminary data.</text>
</comment>
<reference evidence="1 2" key="1">
    <citation type="journal article" date="2017" name="Poromechanics V (2013)">
        <title>Genomic Characterization of the Arsenic-Tolerant Actinobacterium, &lt;i&gt;Rhodococcus erythropolis&lt;/i&gt; S43.</title>
        <authorList>
            <person name="Retamal-Morales G."/>
            <person name="Mehnert M."/>
            <person name="Schwabe R."/>
            <person name="Tischler D."/>
            <person name="Schloemann M."/>
            <person name="Levican G.J."/>
        </authorList>
    </citation>
    <scope>NUCLEOTIDE SEQUENCE [LARGE SCALE GENOMIC DNA]</scope>
    <source>
        <strain evidence="1 2">S43</strain>
    </source>
</reference>
<dbReference type="AlphaFoldDB" id="A0A5N5DWM7"/>
<dbReference type="Proteomes" id="UP000325576">
    <property type="component" value="Unassembled WGS sequence"/>
</dbReference>